<keyword evidence="8" id="KW-1185">Reference proteome</keyword>
<dbReference type="PANTHER" id="PTHR10221:SF9">
    <property type="entry name" value="TRANSCRIPTION INITIATION FACTOR TFIID SUBUNIT 6"/>
    <property type="match status" value="1"/>
</dbReference>
<dbReference type="eggNOG" id="KOG2549">
    <property type="taxonomic scope" value="Eukaryota"/>
</dbReference>
<dbReference type="InterPro" id="IPR011442">
    <property type="entry name" value="TAF6_C"/>
</dbReference>
<evidence type="ECO:0000256" key="4">
    <source>
        <dbReference type="ARBA" id="ARBA00023163"/>
    </source>
</evidence>
<accession>A2E9R1</accession>
<dbReference type="GO" id="GO:0051123">
    <property type="term" value="P:RNA polymerase II preinitiation complex assembly"/>
    <property type="evidence" value="ECO:0000318"/>
    <property type="project" value="GO_Central"/>
</dbReference>
<reference evidence="7" key="1">
    <citation type="submission" date="2006-10" db="EMBL/GenBank/DDBJ databases">
        <authorList>
            <person name="Amadeo P."/>
            <person name="Zhao Q."/>
            <person name="Wortman J."/>
            <person name="Fraser-Liggett C."/>
            <person name="Carlton J."/>
        </authorList>
    </citation>
    <scope>NUCLEOTIDE SEQUENCE</scope>
    <source>
        <strain evidence="7">G3</strain>
    </source>
</reference>
<dbReference type="EMBL" id="DS113335">
    <property type="protein sequence ID" value="EAY10596.1"/>
    <property type="molecule type" value="Genomic_DNA"/>
</dbReference>
<dbReference type="SUPFAM" id="SSF48371">
    <property type="entry name" value="ARM repeat"/>
    <property type="match status" value="1"/>
</dbReference>
<dbReference type="InterPro" id="IPR037796">
    <property type="entry name" value="TAF6"/>
</dbReference>
<dbReference type="CDD" id="cd22917">
    <property type="entry name" value="HFD_TAF6-like"/>
    <property type="match status" value="1"/>
</dbReference>
<dbReference type="FunFam" id="1.25.40.770:FF:000008">
    <property type="entry name" value="Uncharacterized protein"/>
    <property type="match status" value="1"/>
</dbReference>
<evidence type="ECO:0000313" key="7">
    <source>
        <dbReference type="EMBL" id="EAY10596.1"/>
    </source>
</evidence>
<dbReference type="KEGG" id="tva:4768531"/>
<feature type="domain" description="TATA box binding protein associated factor (TAF) histone-like fold" evidence="6">
    <location>
        <begin position="2"/>
        <end position="70"/>
    </location>
</feature>
<dbReference type="VEuPathDB" id="TrichDB:TVAG_281960"/>
<dbReference type="GO" id="GO:0046695">
    <property type="term" value="C:SLIK (SAGA-like) complex"/>
    <property type="evidence" value="ECO:0007669"/>
    <property type="project" value="InterPro"/>
</dbReference>
<evidence type="ECO:0000313" key="8">
    <source>
        <dbReference type="Proteomes" id="UP000001542"/>
    </source>
</evidence>
<dbReference type="Gene3D" id="1.10.20.10">
    <property type="entry name" value="Histone, subunit A"/>
    <property type="match status" value="1"/>
</dbReference>
<dbReference type="SUPFAM" id="SSF47113">
    <property type="entry name" value="Histone-fold"/>
    <property type="match status" value="1"/>
</dbReference>
<keyword evidence="3" id="KW-0805">Transcription regulation</keyword>
<dbReference type="InterPro" id="IPR046344">
    <property type="entry name" value="TAF6_C_sf"/>
</dbReference>
<sequence>MAKAKQETLRTIFKSLGLGVDNEASIMYTLVDHAQTRILNILGNALQITHKCKRNRLTVNDINIALESLRIQPLFGYSSQIEPELVDVNGDNKLLAYDDSFVQIDQYGRRELPAYPLATSYDIDWIALNGVGHKNQEVTEDNNENNENAQLKQANQYRQFIQDSDAFVVSNKHQFSFTHQKFFRESRDALLSTNQLKKELMFYKLSRLDCIQMLVPYYVRFTLVQFRDHSNEWNTLYSSLCTARALVQNPELKNIERYLQSFITIALSFLLNPDILRTNVVGLIRIRELAAEYLVVICDKISNGYPMVQPHITSQLISVLVDPARSVSEKYGAFCGLNAFGSETIARFVLPHIDVIVKDLVKGPMRDGDRNIRIVAATYYDALVNAVGLCLYNDTARSYLNGCMELAPRTAEHREKIFETLGSLLLPFYIDESVELSI</sequence>
<dbReference type="GO" id="GO:0005669">
    <property type="term" value="C:transcription factor TFIID complex"/>
    <property type="evidence" value="ECO:0000318"/>
    <property type="project" value="GO_Central"/>
</dbReference>
<dbReference type="PANTHER" id="PTHR10221">
    <property type="entry name" value="TRANSCRIPTION INITIATION FACTOR TFIID SUBUNIT 6"/>
    <property type="match status" value="1"/>
</dbReference>
<dbReference type="VEuPathDB" id="TrichDB:TVAGG3_0043310"/>
<dbReference type="Pfam" id="PF02969">
    <property type="entry name" value="TAF"/>
    <property type="match status" value="1"/>
</dbReference>
<dbReference type="FunFam" id="1.10.20.10:FF:000252">
    <property type="match status" value="1"/>
</dbReference>
<keyword evidence="5" id="KW-0539">Nucleus</keyword>
<dbReference type="STRING" id="5722.A2E9R1"/>
<dbReference type="InterPro" id="IPR016024">
    <property type="entry name" value="ARM-type_fold"/>
</dbReference>
<gene>
    <name evidence="7" type="ORF">TVAG_281960</name>
</gene>
<keyword evidence="4" id="KW-0804">Transcription</keyword>
<reference evidence="7" key="2">
    <citation type="journal article" date="2007" name="Science">
        <title>Draft genome sequence of the sexually transmitted pathogen Trichomonas vaginalis.</title>
        <authorList>
            <person name="Carlton J.M."/>
            <person name="Hirt R.P."/>
            <person name="Silva J.C."/>
            <person name="Delcher A.L."/>
            <person name="Schatz M."/>
            <person name="Zhao Q."/>
            <person name="Wortman J.R."/>
            <person name="Bidwell S.L."/>
            <person name="Alsmark U.C.M."/>
            <person name="Besteiro S."/>
            <person name="Sicheritz-Ponten T."/>
            <person name="Noel C.J."/>
            <person name="Dacks J.B."/>
            <person name="Foster P.G."/>
            <person name="Simillion C."/>
            <person name="Van de Peer Y."/>
            <person name="Miranda-Saavedra D."/>
            <person name="Barton G.J."/>
            <person name="Westrop G.D."/>
            <person name="Mueller S."/>
            <person name="Dessi D."/>
            <person name="Fiori P.L."/>
            <person name="Ren Q."/>
            <person name="Paulsen I."/>
            <person name="Zhang H."/>
            <person name="Bastida-Corcuera F.D."/>
            <person name="Simoes-Barbosa A."/>
            <person name="Brown M.T."/>
            <person name="Hayes R.D."/>
            <person name="Mukherjee M."/>
            <person name="Okumura C.Y."/>
            <person name="Schneider R."/>
            <person name="Smith A.J."/>
            <person name="Vanacova S."/>
            <person name="Villalvazo M."/>
            <person name="Haas B.J."/>
            <person name="Pertea M."/>
            <person name="Feldblyum T.V."/>
            <person name="Utterback T.R."/>
            <person name="Shu C.L."/>
            <person name="Osoegawa K."/>
            <person name="de Jong P.J."/>
            <person name="Hrdy I."/>
            <person name="Horvathova L."/>
            <person name="Zubacova Z."/>
            <person name="Dolezal P."/>
            <person name="Malik S.B."/>
            <person name="Logsdon J.M. Jr."/>
            <person name="Henze K."/>
            <person name="Gupta A."/>
            <person name="Wang C.C."/>
            <person name="Dunne R.L."/>
            <person name="Upcroft J.A."/>
            <person name="Upcroft P."/>
            <person name="White O."/>
            <person name="Salzberg S.L."/>
            <person name="Tang P."/>
            <person name="Chiu C.-H."/>
            <person name="Lee Y.-S."/>
            <person name="Embley T.M."/>
            <person name="Coombs G.H."/>
            <person name="Mottram J.C."/>
            <person name="Tachezy J."/>
            <person name="Fraser-Liggett C.M."/>
            <person name="Johnson P.J."/>
        </authorList>
    </citation>
    <scope>NUCLEOTIDE SEQUENCE [LARGE SCALE GENOMIC DNA]</scope>
    <source>
        <strain evidence="7">G3</strain>
    </source>
</reference>
<evidence type="ECO:0000256" key="1">
    <source>
        <dbReference type="ARBA" id="ARBA00004123"/>
    </source>
</evidence>
<dbReference type="GO" id="GO:0003713">
    <property type="term" value="F:transcription coactivator activity"/>
    <property type="evidence" value="ECO:0000318"/>
    <property type="project" value="GO_Central"/>
</dbReference>
<dbReference type="GO" id="GO:0016251">
    <property type="term" value="F:RNA polymerase II general transcription initiation factor activity"/>
    <property type="evidence" value="ECO:0007669"/>
    <property type="project" value="InterPro"/>
</dbReference>
<organism evidence="7 8">
    <name type="scientific">Trichomonas vaginalis (strain ATCC PRA-98 / G3)</name>
    <dbReference type="NCBI Taxonomy" id="412133"/>
    <lineage>
        <taxon>Eukaryota</taxon>
        <taxon>Metamonada</taxon>
        <taxon>Parabasalia</taxon>
        <taxon>Trichomonadida</taxon>
        <taxon>Trichomonadidae</taxon>
        <taxon>Trichomonas</taxon>
    </lineage>
</organism>
<dbReference type="SMR" id="A2E9R1"/>
<name>A2E9R1_TRIV3</name>
<dbReference type="SMART" id="SM00803">
    <property type="entry name" value="TAF"/>
    <property type="match status" value="1"/>
</dbReference>
<dbReference type="Gene3D" id="1.25.40.770">
    <property type="entry name" value="TAF6, C-terminal HEAT repeat domain"/>
    <property type="match status" value="1"/>
</dbReference>
<evidence type="ECO:0000256" key="2">
    <source>
        <dbReference type="ARBA" id="ARBA00007688"/>
    </source>
</evidence>
<dbReference type="RefSeq" id="XP_001322819.1">
    <property type="nucleotide sequence ID" value="XM_001322784.1"/>
</dbReference>
<proteinExistence type="inferred from homology"/>
<dbReference type="InterPro" id="IPR004823">
    <property type="entry name" value="TAF_TATA-bd_Histone-like_dom"/>
</dbReference>
<dbReference type="Pfam" id="PF07571">
    <property type="entry name" value="TAF6_C"/>
    <property type="match status" value="1"/>
</dbReference>
<evidence type="ECO:0000256" key="5">
    <source>
        <dbReference type="ARBA" id="ARBA00023242"/>
    </source>
</evidence>
<comment type="subcellular location">
    <subcellularLocation>
        <location evidence="1">Nucleus</location>
    </subcellularLocation>
</comment>
<evidence type="ECO:0000259" key="6">
    <source>
        <dbReference type="SMART" id="SM00803"/>
    </source>
</evidence>
<dbReference type="AlphaFoldDB" id="A2E9R1"/>
<dbReference type="OrthoDB" id="361039at2759"/>
<dbReference type="GO" id="GO:0046982">
    <property type="term" value="F:protein heterodimerization activity"/>
    <property type="evidence" value="ECO:0007669"/>
    <property type="project" value="InterPro"/>
</dbReference>
<dbReference type="Proteomes" id="UP000001542">
    <property type="component" value="Unassembled WGS sequence"/>
</dbReference>
<dbReference type="CDD" id="cd08050">
    <property type="entry name" value="TAF6C"/>
    <property type="match status" value="1"/>
</dbReference>
<dbReference type="InParanoid" id="A2E9R1"/>
<dbReference type="InterPro" id="IPR009072">
    <property type="entry name" value="Histone-fold"/>
</dbReference>
<protein>
    <recommendedName>
        <fullName evidence="6">TATA box binding protein associated factor (TAF) histone-like fold domain-containing protein</fullName>
    </recommendedName>
</protein>
<dbReference type="OMA" id="DTSIVCH"/>
<dbReference type="GO" id="GO:0000124">
    <property type="term" value="C:SAGA complex"/>
    <property type="evidence" value="ECO:0007669"/>
    <property type="project" value="InterPro"/>
</dbReference>
<comment type="similarity">
    <text evidence="2">Belongs to the TAF6 family.</text>
</comment>
<evidence type="ECO:0000256" key="3">
    <source>
        <dbReference type="ARBA" id="ARBA00023015"/>
    </source>
</evidence>